<feature type="transmembrane region" description="Helical" evidence="1">
    <location>
        <begin position="387"/>
        <end position="406"/>
    </location>
</feature>
<keyword evidence="1" id="KW-1133">Transmembrane helix</keyword>
<protein>
    <recommendedName>
        <fullName evidence="6">Glycosyltransferase RgtA/B/C/D-like domain-containing protein</fullName>
    </recommendedName>
</protein>
<proteinExistence type="predicted"/>
<name>A0A4P2VL18_FLUSA</name>
<organism evidence="4 5">
    <name type="scientific">Fluviispira sanaruensis</name>
    <dbReference type="NCBI Taxonomy" id="2493639"/>
    <lineage>
        <taxon>Bacteria</taxon>
        <taxon>Pseudomonadati</taxon>
        <taxon>Bdellovibrionota</taxon>
        <taxon>Oligoflexia</taxon>
        <taxon>Silvanigrellales</taxon>
        <taxon>Silvanigrellaceae</taxon>
        <taxon>Fluviispira</taxon>
    </lineage>
</organism>
<dbReference type="EMBL" id="AP019368">
    <property type="protein sequence ID" value="BBH52624.1"/>
    <property type="molecule type" value="Genomic_DNA"/>
</dbReference>
<feature type="transmembrane region" description="Helical" evidence="1">
    <location>
        <begin position="70"/>
        <end position="92"/>
    </location>
</feature>
<dbReference type="Pfam" id="PF19830">
    <property type="entry name" value="DUF6311"/>
    <property type="match status" value="1"/>
</dbReference>
<feature type="transmembrane region" description="Helical" evidence="1">
    <location>
        <begin position="464"/>
        <end position="482"/>
    </location>
</feature>
<feature type="transmembrane region" description="Helical" evidence="1">
    <location>
        <begin position="418"/>
        <end position="438"/>
    </location>
</feature>
<feature type="transmembrane region" description="Helical" evidence="1">
    <location>
        <begin position="235"/>
        <end position="259"/>
    </location>
</feature>
<accession>A0A4P2VL18</accession>
<feature type="transmembrane region" description="Helical" evidence="1">
    <location>
        <begin position="104"/>
        <end position="124"/>
    </location>
</feature>
<dbReference type="RefSeq" id="WP_130607284.1">
    <property type="nucleotide sequence ID" value="NZ_AP019368.1"/>
</dbReference>
<reference evidence="4 5" key="1">
    <citation type="submission" date="2018-12" db="EMBL/GenBank/DDBJ databases">
        <title>Rubrispira sanarue gen. nov., sp., nov., a member of the order Silvanigrellales, isolated from a brackish lake in Hamamatsu Japan.</title>
        <authorList>
            <person name="Maejima Y."/>
            <person name="Iino T."/>
            <person name="Muraguchi Y."/>
            <person name="Fukuda K."/>
            <person name="Nojiri H."/>
            <person name="Ohkuma M."/>
            <person name="Moriuchi R."/>
            <person name="Dohra H."/>
            <person name="Kimbara K."/>
            <person name="Shintani M."/>
        </authorList>
    </citation>
    <scope>NUCLEOTIDE SEQUENCE [LARGE SCALE GENOMIC DNA]</scope>
    <source>
        <strain evidence="4 5">RF1110005</strain>
    </source>
</reference>
<dbReference type="Proteomes" id="UP000291236">
    <property type="component" value="Chromosome"/>
</dbReference>
<feature type="transmembrane region" description="Helical" evidence="1">
    <location>
        <begin position="321"/>
        <end position="345"/>
    </location>
</feature>
<keyword evidence="5" id="KW-1185">Reference proteome</keyword>
<feature type="transmembrane region" description="Helical" evidence="1">
    <location>
        <begin position="200"/>
        <end position="223"/>
    </location>
</feature>
<evidence type="ECO:0000256" key="1">
    <source>
        <dbReference type="SAM" id="Phobius"/>
    </source>
</evidence>
<dbReference type="AlphaFoldDB" id="A0A4P2VL18"/>
<evidence type="ECO:0000313" key="4">
    <source>
        <dbReference type="EMBL" id="BBH52624.1"/>
    </source>
</evidence>
<feature type="transmembrane region" description="Helical" evidence="1">
    <location>
        <begin position="491"/>
        <end position="509"/>
    </location>
</feature>
<evidence type="ECO:0008006" key="6">
    <source>
        <dbReference type="Google" id="ProtNLM"/>
    </source>
</evidence>
<dbReference type="InterPro" id="IPR046278">
    <property type="entry name" value="DUF6311"/>
</dbReference>
<evidence type="ECO:0000313" key="5">
    <source>
        <dbReference type="Proteomes" id="UP000291236"/>
    </source>
</evidence>
<gene>
    <name evidence="4" type="ORF">JCM31447_10650</name>
</gene>
<keyword evidence="1" id="KW-0472">Membrane</keyword>
<dbReference type="OrthoDB" id="1814621at2"/>
<evidence type="ECO:0000259" key="2">
    <source>
        <dbReference type="Pfam" id="PF19830"/>
    </source>
</evidence>
<feature type="transmembrane region" description="Helical" evidence="1">
    <location>
        <begin position="21"/>
        <end position="40"/>
    </location>
</feature>
<feature type="transmembrane region" description="Helical" evidence="1">
    <location>
        <begin position="279"/>
        <end position="309"/>
    </location>
</feature>
<evidence type="ECO:0000259" key="3">
    <source>
        <dbReference type="Pfam" id="PF25853"/>
    </source>
</evidence>
<dbReference type="KEGG" id="sbf:JCM31447_10650"/>
<keyword evidence="1" id="KW-0812">Transmembrane</keyword>
<feature type="domain" description="DUF6311" evidence="3">
    <location>
        <begin position="529"/>
        <end position="630"/>
    </location>
</feature>
<dbReference type="Pfam" id="PF25853">
    <property type="entry name" value="DUF6311_C"/>
    <property type="match status" value="1"/>
</dbReference>
<sequence>MASNKENKFLSYFPKVRKNKILLFLFFIVAILCSYVIYYYQLDWIDFNCNHGRNAKSCIYKAQRLYLLPLIGFIGIFIFLFIDKITFFIVLFNNKIEGLSEKKSGLLLIIYSFIISCFLFSYRFSLYILDPTRVEWIKNMHGDIMLNFLSWHIFRDAPWEFPIGRIDYINHPLGTSIAYLDPTNLFAFIFKIFNNFLPSYFQYLGIWYFFCYVLQGLFAALIFKNIQCDLKLKLLAVPFLVFSTVLLDRLPHATLNAHWLILASFYLYFSKNISSNKKIIWQALIVYLTAWLHPYQTFMLYALMTALYLRIFFEEKNQRKYLTLIFSLTFIFVLMTWYAIGYFYLGGGYEYINFTYSSNFNTFINSMGNSIFLRPLGIGDGDYEGSAYLGLGVLIILVVLIFEKWPRENYVFKKENKALFWIVSILAFLATGFAFKFGEIKFLALHPPAFIEFIFGIYRSIGRFIWPAYYLIVIFSLLSLIYRERSIVKKYILVICALIVQLIDIYPLYKPIPLNIAKGFEISRDFSPWEKFMGKEKNKIIFYPNRDYPYSDFWLLSKKNNYSINIGYFARNNQIEIEKNESLTYDNILNGKIPNDTVYVVGGKFIKIITSSNHKNKFTCEYIQEFYACKSKN</sequence>
<dbReference type="InterPro" id="IPR058671">
    <property type="entry name" value="DUF6311_C"/>
</dbReference>
<feature type="domain" description="DUF6311" evidence="2">
    <location>
        <begin position="114"/>
        <end position="505"/>
    </location>
</feature>